<dbReference type="PANTHER" id="PTHR11857">
    <property type="entry name" value="ODORANT BINDING PROTEIN-RELATED"/>
    <property type="match status" value="1"/>
</dbReference>
<dbReference type="Gene3D" id="1.10.238.20">
    <property type="entry name" value="Pheromone/general odorant binding protein domain"/>
    <property type="match status" value="1"/>
</dbReference>
<protein>
    <submittedName>
        <fullName evidence="3">Odorant-binding protein 8</fullName>
    </submittedName>
</protein>
<proteinExistence type="evidence at transcript level"/>
<accession>V9ZAB9</accession>
<dbReference type="AlphaFoldDB" id="V9ZAB9"/>
<reference evidence="3" key="1">
    <citation type="journal article" date="2013" name="J. Insect Physiol.">
        <title>Analysis of odorant-binding protein gene family members in the polyembryonic wasp, Copidosoma floridanum: Evidence for caste bias and host interaction.</title>
        <authorList>
            <person name="Donnell D.M."/>
        </authorList>
    </citation>
    <scope>NUCLEOTIDE SEQUENCE</scope>
</reference>
<dbReference type="CTD" id="37270"/>
<dbReference type="GO" id="GO:0005549">
    <property type="term" value="F:odorant binding"/>
    <property type="evidence" value="ECO:0007669"/>
    <property type="project" value="InterPro"/>
</dbReference>
<sequence>MVSMKGLLVLILFASVVCVYSHHHHLEEKNLTDEQRKKIRDEVEECITESKVDKKLLDDIKDGKDFTPTRELDCFSACVLKKNGVMKEDGTIDQDKPSTNDKVKECRKLAGADACETGGKVMECFAKNNLIPKF</sequence>
<dbReference type="InterPro" id="IPR006170">
    <property type="entry name" value="PBP/GOBP"/>
</dbReference>
<dbReference type="InterPro" id="IPR036728">
    <property type="entry name" value="PBP_GOBP_sf"/>
</dbReference>
<name>V9ZAB9_COPFL</name>
<feature type="chain" id="PRO_5004785627" evidence="2">
    <location>
        <begin position="22"/>
        <end position="134"/>
    </location>
</feature>
<dbReference type="CDD" id="cd23992">
    <property type="entry name" value="PBP_GOBP"/>
    <property type="match status" value="1"/>
</dbReference>
<evidence type="ECO:0000256" key="2">
    <source>
        <dbReference type="SAM" id="SignalP"/>
    </source>
</evidence>
<dbReference type="GO" id="GO:0005615">
    <property type="term" value="C:extracellular space"/>
    <property type="evidence" value="ECO:0007669"/>
    <property type="project" value="TreeGrafter"/>
</dbReference>
<dbReference type="RefSeq" id="XP_014204137.1">
    <property type="nucleotide sequence ID" value="XM_014348651.2"/>
</dbReference>
<evidence type="ECO:0000313" key="3">
    <source>
        <dbReference type="EMBL" id="AHE40950.1"/>
    </source>
</evidence>
<dbReference type="GeneID" id="106636293"/>
<feature type="signal peptide" evidence="2">
    <location>
        <begin position="1"/>
        <end position="21"/>
    </location>
</feature>
<organism evidence="3">
    <name type="scientific">Copidosoma floridanum</name>
    <name type="common">Wasp</name>
    <dbReference type="NCBI Taxonomy" id="29053"/>
    <lineage>
        <taxon>Eukaryota</taxon>
        <taxon>Metazoa</taxon>
        <taxon>Ecdysozoa</taxon>
        <taxon>Arthropoda</taxon>
        <taxon>Hexapoda</taxon>
        <taxon>Insecta</taxon>
        <taxon>Pterygota</taxon>
        <taxon>Neoptera</taxon>
        <taxon>Endopterygota</taxon>
        <taxon>Hymenoptera</taxon>
        <taxon>Apocrita</taxon>
        <taxon>Proctotrupomorpha</taxon>
        <taxon>Chalcidoidea</taxon>
        <taxon>Encyrtidae</taxon>
        <taxon>Encyrtinae</taxon>
        <taxon>Copidosoma</taxon>
    </lineage>
</organism>
<keyword evidence="1 2" id="KW-0732">Signal</keyword>
<dbReference type="SMART" id="SM00708">
    <property type="entry name" value="PhBP"/>
    <property type="match status" value="1"/>
</dbReference>
<dbReference type="OrthoDB" id="7665616at2759"/>
<dbReference type="GO" id="GO:0007608">
    <property type="term" value="P:sensory perception of smell"/>
    <property type="evidence" value="ECO:0007669"/>
    <property type="project" value="TreeGrafter"/>
</dbReference>
<dbReference type="Pfam" id="PF01395">
    <property type="entry name" value="PBP_GOBP"/>
    <property type="match status" value="1"/>
</dbReference>
<evidence type="ECO:0000256" key="1">
    <source>
        <dbReference type="ARBA" id="ARBA00022729"/>
    </source>
</evidence>
<dbReference type="EMBL" id="KF809742">
    <property type="protein sequence ID" value="AHE40950.1"/>
    <property type="molecule type" value="mRNA"/>
</dbReference>
<dbReference type="SUPFAM" id="SSF47565">
    <property type="entry name" value="Insect pheromone/odorant-binding proteins"/>
    <property type="match status" value="1"/>
</dbReference>